<reference evidence="2" key="2">
    <citation type="submission" date="2020-05" db="UniProtKB">
        <authorList>
            <consortium name="EnsemblMetazoa"/>
        </authorList>
    </citation>
    <scope>IDENTIFICATION</scope>
    <source>
        <strain evidence="2">IAEA</strain>
    </source>
</reference>
<proteinExistence type="predicted"/>
<dbReference type="SMART" id="SM00777">
    <property type="entry name" value="Mad3_BUB1_I"/>
    <property type="match status" value="1"/>
</dbReference>
<dbReference type="GO" id="GO:0007094">
    <property type="term" value="P:mitotic spindle assembly checkpoint signaling"/>
    <property type="evidence" value="ECO:0007669"/>
    <property type="project" value="InterPro"/>
</dbReference>
<protein>
    <recommendedName>
        <fullName evidence="1">BUB1 N-terminal domain-containing protein</fullName>
    </recommendedName>
</protein>
<dbReference type="PROSITE" id="PS51489">
    <property type="entry name" value="BUB1_N"/>
    <property type="match status" value="1"/>
</dbReference>
<reference evidence="3" key="1">
    <citation type="submission" date="2014-03" db="EMBL/GenBank/DDBJ databases">
        <authorList>
            <person name="Aksoy S."/>
            <person name="Warren W."/>
            <person name="Wilson R.K."/>
        </authorList>
    </citation>
    <scope>NUCLEOTIDE SEQUENCE [LARGE SCALE GENOMIC DNA]</scope>
    <source>
        <strain evidence="3">IAEA</strain>
    </source>
</reference>
<dbReference type="PANTHER" id="PTHR14030">
    <property type="entry name" value="MITOTIC CHECKPOINT SERINE/THREONINE-PROTEIN KINASE BUB1"/>
    <property type="match status" value="1"/>
</dbReference>
<dbReference type="GO" id="GO:0004672">
    <property type="term" value="F:protein kinase activity"/>
    <property type="evidence" value="ECO:0007669"/>
    <property type="project" value="TreeGrafter"/>
</dbReference>
<keyword evidence="3" id="KW-1185">Reference proteome</keyword>
<accession>A0A1A9WJS3</accession>
<evidence type="ECO:0000313" key="2">
    <source>
        <dbReference type="EnsemblMetazoa" id="GBRI022268-PA"/>
    </source>
</evidence>
<dbReference type="GO" id="GO:0051754">
    <property type="term" value="P:meiotic sister chromatid cohesion, centromeric"/>
    <property type="evidence" value="ECO:0007669"/>
    <property type="project" value="TreeGrafter"/>
</dbReference>
<dbReference type="AlphaFoldDB" id="A0A1A9WJS3"/>
<dbReference type="PANTHER" id="PTHR14030:SF4">
    <property type="entry name" value="BUB1 KINASE, ISOFORM A-RELATED"/>
    <property type="match status" value="1"/>
</dbReference>
<dbReference type="InterPro" id="IPR015661">
    <property type="entry name" value="Bub1/Mad3"/>
</dbReference>
<dbReference type="GO" id="GO:0032991">
    <property type="term" value="C:protein-containing complex"/>
    <property type="evidence" value="ECO:0007669"/>
    <property type="project" value="UniProtKB-ARBA"/>
</dbReference>
<dbReference type="InterPro" id="IPR013212">
    <property type="entry name" value="Mad3/Bub1_I"/>
</dbReference>
<sequence length="127" mass="14729">MNFDEEKKNIPTLVTERNASVCHASLNMESSQELTVKRQELKSEIQNYIGSDPLSPWYNYINWIQQNFPSGLKHILAKCLNHFASDECYYQDGRMIKLFIKFNSEAAITCNNIERGHNSLSDFYSLV</sequence>
<dbReference type="EnsemblMetazoa" id="GBRI022268-RA">
    <property type="protein sequence ID" value="GBRI022268-PA"/>
    <property type="gene ID" value="GBRI022268"/>
</dbReference>
<dbReference type="Proteomes" id="UP000091820">
    <property type="component" value="Unassembled WGS sequence"/>
</dbReference>
<evidence type="ECO:0000313" key="3">
    <source>
        <dbReference type="Proteomes" id="UP000091820"/>
    </source>
</evidence>
<dbReference type="Gene3D" id="1.25.40.430">
    <property type="match status" value="1"/>
</dbReference>
<dbReference type="Pfam" id="PF08311">
    <property type="entry name" value="Mad3_BUB1_I"/>
    <property type="match status" value="1"/>
</dbReference>
<feature type="domain" description="BUB1 N-terminal" evidence="1">
    <location>
        <begin position="41"/>
        <end position="127"/>
    </location>
</feature>
<dbReference type="STRING" id="37001.A0A1A9WJS3"/>
<name>A0A1A9WJS3_9MUSC</name>
<organism evidence="2 3">
    <name type="scientific">Glossina brevipalpis</name>
    <dbReference type="NCBI Taxonomy" id="37001"/>
    <lineage>
        <taxon>Eukaryota</taxon>
        <taxon>Metazoa</taxon>
        <taxon>Ecdysozoa</taxon>
        <taxon>Arthropoda</taxon>
        <taxon>Hexapoda</taxon>
        <taxon>Insecta</taxon>
        <taxon>Pterygota</taxon>
        <taxon>Neoptera</taxon>
        <taxon>Endopterygota</taxon>
        <taxon>Diptera</taxon>
        <taxon>Brachycera</taxon>
        <taxon>Muscomorpha</taxon>
        <taxon>Hippoboscoidea</taxon>
        <taxon>Glossinidae</taxon>
        <taxon>Glossina</taxon>
    </lineage>
</organism>
<evidence type="ECO:0000259" key="1">
    <source>
        <dbReference type="PROSITE" id="PS51489"/>
    </source>
</evidence>
<dbReference type="VEuPathDB" id="VectorBase:GBRI022268"/>
<dbReference type="GO" id="GO:0005634">
    <property type="term" value="C:nucleus"/>
    <property type="evidence" value="ECO:0007669"/>
    <property type="project" value="TreeGrafter"/>
</dbReference>